<feature type="domain" description="Response regulatory" evidence="4">
    <location>
        <begin position="38"/>
        <end position="154"/>
    </location>
</feature>
<protein>
    <recommendedName>
        <fullName evidence="1">diguanylate cyclase</fullName>
        <ecNumber evidence="1">2.7.7.65</ecNumber>
    </recommendedName>
</protein>
<keyword evidence="8" id="KW-1185">Reference proteome</keyword>
<dbReference type="PROSITE" id="PS50887">
    <property type="entry name" value="GGDEF"/>
    <property type="match status" value="1"/>
</dbReference>
<dbReference type="PANTHER" id="PTHR45138:SF9">
    <property type="entry name" value="DIGUANYLATE CYCLASE DGCM-RELATED"/>
    <property type="match status" value="1"/>
</dbReference>
<dbReference type="RefSeq" id="WP_225237513.1">
    <property type="nucleotide sequence ID" value="NZ_JAHYBX010000001.1"/>
</dbReference>
<evidence type="ECO:0000259" key="5">
    <source>
        <dbReference type="PROSITE" id="PS50112"/>
    </source>
</evidence>
<dbReference type="InterPro" id="IPR013656">
    <property type="entry name" value="PAS_4"/>
</dbReference>
<dbReference type="EC" id="2.7.7.65" evidence="1"/>
<evidence type="ECO:0000256" key="1">
    <source>
        <dbReference type="ARBA" id="ARBA00012528"/>
    </source>
</evidence>
<dbReference type="Gene3D" id="3.30.70.270">
    <property type="match status" value="1"/>
</dbReference>
<feature type="domain" description="GGDEF" evidence="6">
    <location>
        <begin position="330"/>
        <end position="467"/>
    </location>
</feature>
<accession>A0ABS7Y9B0</accession>
<dbReference type="Pfam" id="PF08448">
    <property type="entry name" value="PAS_4"/>
    <property type="match status" value="1"/>
</dbReference>
<dbReference type="NCBIfam" id="TIGR00254">
    <property type="entry name" value="GGDEF"/>
    <property type="match status" value="1"/>
</dbReference>
<dbReference type="SUPFAM" id="SSF55073">
    <property type="entry name" value="Nucleotide cyclase"/>
    <property type="match status" value="1"/>
</dbReference>
<dbReference type="GO" id="GO:0052621">
    <property type="term" value="F:diguanylate cyclase activity"/>
    <property type="evidence" value="ECO:0007669"/>
    <property type="project" value="UniProtKB-EC"/>
</dbReference>
<dbReference type="EMBL" id="JAHYBX010000001">
    <property type="protein sequence ID" value="MCA1855124.1"/>
    <property type="molecule type" value="Genomic_DNA"/>
</dbReference>
<dbReference type="SUPFAM" id="SSF52172">
    <property type="entry name" value="CheY-like"/>
    <property type="match status" value="1"/>
</dbReference>
<reference evidence="7 8" key="1">
    <citation type="submission" date="2021-07" db="EMBL/GenBank/DDBJ databases">
        <title>Characterization of Violacein-producing bacteria and related species.</title>
        <authorList>
            <person name="Wilson H.S."/>
            <person name="De Leon M.E."/>
        </authorList>
    </citation>
    <scope>NUCLEOTIDE SEQUENCE [LARGE SCALE GENOMIC DNA]</scope>
    <source>
        <strain evidence="7 8">HSC-2F05</strain>
    </source>
</reference>
<dbReference type="PROSITE" id="PS50110">
    <property type="entry name" value="RESPONSE_REGULATORY"/>
    <property type="match status" value="1"/>
</dbReference>
<comment type="caution">
    <text evidence="7">The sequence shown here is derived from an EMBL/GenBank/DDBJ whole genome shotgun (WGS) entry which is preliminary data.</text>
</comment>
<dbReference type="CDD" id="cd01949">
    <property type="entry name" value="GGDEF"/>
    <property type="match status" value="1"/>
</dbReference>
<evidence type="ECO:0000256" key="2">
    <source>
        <dbReference type="ARBA" id="ARBA00034247"/>
    </source>
</evidence>
<proteinExistence type="predicted"/>
<evidence type="ECO:0000256" key="3">
    <source>
        <dbReference type="PROSITE-ProRule" id="PRU00169"/>
    </source>
</evidence>
<dbReference type="Pfam" id="PF00072">
    <property type="entry name" value="Response_reg"/>
    <property type="match status" value="1"/>
</dbReference>
<feature type="domain" description="PAS" evidence="5">
    <location>
        <begin position="166"/>
        <end position="211"/>
    </location>
</feature>
<dbReference type="SMART" id="SM00448">
    <property type="entry name" value="REC"/>
    <property type="match status" value="1"/>
</dbReference>
<keyword evidence="3" id="KW-0597">Phosphoprotein</keyword>
<gene>
    <name evidence="7" type="ORF">LE190_04150</name>
</gene>
<evidence type="ECO:0000313" key="7">
    <source>
        <dbReference type="EMBL" id="MCA1855124.1"/>
    </source>
</evidence>
<dbReference type="SMART" id="SM00267">
    <property type="entry name" value="GGDEF"/>
    <property type="match status" value="1"/>
</dbReference>
<feature type="modified residue" description="4-aspartylphosphate" evidence="3">
    <location>
        <position position="87"/>
    </location>
</feature>
<dbReference type="PANTHER" id="PTHR45138">
    <property type="entry name" value="REGULATORY COMPONENTS OF SENSORY TRANSDUCTION SYSTEM"/>
    <property type="match status" value="1"/>
</dbReference>
<dbReference type="NCBIfam" id="TIGR00229">
    <property type="entry name" value="sensory_box"/>
    <property type="match status" value="1"/>
</dbReference>
<dbReference type="CDD" id="cd19920">
    <property type="entry name" value="REC_PA4781-like"/>
    <property type="match status" value="1"/>
</dbReference>
<dbReference type="InterPro" id="IPR043128">
    <property type="entry name" value="Rev_trsase/Diguanyl_cyclase"/>
</dbReference>
<dbReference type="CDD" id="cd00130">
    <property type="entry name" value="PAS"/>
    <property type="match status" value="1"/>
</dbReference>
<dbReference type="Gene3D" id="3.40.50.2300">
    <property type="match status" value="1"/>
</dbReference>
<dbReference type="InterPro" id="IPR000160">
    <property type="entry name" value="GGDEF_dom"/>
</dbReference>
<name>A0ABS7Y9B0_9BURK</name>
<keyword evidence="7" id="KW-0548">Nucleotidyltransferase</keyword>
<evidence type="ECO:0000313" key="8">
    <source>
        <dbReference type="Proteomes" id="UP001198602"/>
    </source>
</evidence>
<dbReference type="InterPro" id="IPR050469">
    <property type="entry name" value="Diguanylate_Cyclase"/>
</dbReference>
<dbReference type="InterPro" id="IPR035965">
    <property type="entry name" value="PAS-like_dom_sf"/>
</dbReference>
<dbReference type="Proteomes" id="UP001198602">
    <property type="component" value="Unassembled WGS sequence"/>
</dbReference>
<dbReference type="InterPro" id="IPR011006">
    <property type="entry name" value="CheY-like_superfamily"/>
</dbReference>
<dbReference type="InterPro" id="IPR029787">
    <property type="entry name" value="Nucleotide_cyclase"/>
</dbReference>
<dbReference type="SMART" id="SM00091">
    <property type="entry name" value="PAS"/>
    <property type="match status" value="1"/>
</dbReference>
<dbReference type="InterPro" id="IPR000014">
    <property type="entry name" value="PAS"/>
</dbReference>
<evidence type="ECO:0000259" key="4">
    <source>
        <dbReference type="PROSITE" id="PS50110"/>
    </source>
</evidence>
<dbReference type="SUPFAM" id="SSF55785">
    <property type="entry name" value="PYP-like sensor domain (PAS domain)"/>
    <property type="match status" value="1"/>
</dbReference>
<dbReference type="Pfam" id="PF00990">
    <property type="entry name" value="GGDEF"/>
    <property type="match status" value="1"/>
</dbReference>
<sequence length="480" mass="51222">MKHPAPGLAAAAEPPAAYQSARPCAGSAADAALPPQAAILVVDDAPASLGLLHDMLRGQGYRTFVAISGERALDLAQRVQPDLILLDVVLPGLDGLQTCRRLKDNPATADIPVIFVSACSDTGDIVAGFDAGAADYIAKPLRPLEVCARVRAQLKARSASRSDTQQARRLSMIVEGMDEGLLLLGPDGRIQYANPAAERCLGYREAELAGRPLAALLAGTAAADYTAYFSKHAPQAQRDSGSGEARCRGTREVLLQQPDGGLRAMDLSLSAMASGEQLHVALLHDITHHKQSETALQRAALADPLTGIANRRQFDTCLEREWQRAVRSARPLSLLVLDVDHFKLYNDLLGHAAGDQCLQAVASTLQAHALRATDLAARYGGEEFVLLLPDTPHAGAAKLAESIRADIERLRVPNPRSPTSDFVTVSVGAASFVPSLFDDIRSLFLAADRAMYDAKAAGRNRVLAVEGGYTWETLQRALAR</sequence>
<dbReference type="PROSITE" id="PS50112">
    <property type="entry name" value="PAS"/>
    <property type="match status" value="1"/>
</dbReference>
<evidence type="ECO:0000259" key="6">
    <source>
        <dbReference type="PROSITE" id="PS50887"/>
    </source>
</evidence>
<dbReference type="Gene3D" id="3.30.450.20">
    <property type="entry name" value="PAS domain"/>
    <property type="match status" value="1"/>
</dbReference>
<organism evidence="7 8">
    <name type="scientific">Massilia hydrophila</name>
    <dbReference type="NCBI Taxonomy" id="3044279"/>
    <lineage>
        <taxon>Bacteria</taxon>
        <taxon>Pseudomonadati</taxon>
        <taxon>Pseudomonadota</taxon>
        <taxon>Betaproteobacteria</taxon>
        <taxon>Burkholderiales</taxon>
        <taxon>Oxalobacteraceae</taxon>
        <taxon>Telluria group</taxon>
        <taxon>Massilia</taxon>
    </lineage>
</organism>
<keyword evidence="7" id="KW-0808">Transferase</keyword>
<comment type="catalytic activity">
    <reaction evidence="2">
        <text>2 GTP = 3',3'-c-di-GMP + 2 diphosphate</text>
        <dbReference type="Rhea" id="RHEA:24898"/>
        <dbReference type="ChEBI" id="CHEBI:33019"/>
        <dbReference type="ChEBI" id="CHEBI:37565"/>
        <dbReference type="ChEBI" id="CHEBI:58805"/>
        <dbReference type="EC" id="2.7.7.65"/>
    </reaction>
</comment>
<dbReference type="InterPro" id="IPR001789">
    <property type="entry name" value="Sig_transdc_resp-reg_receiver"/>
</dbReference>